<dbReference type="Gene3D" id="3.40.630.30">
    <property type="match status" value="1"/>
</dbReference>
<evidence type="ECO:0000313" key="3">
    <source>
        <dbReference type="Proteomes" id="UP000295293"/>
    </source>
</evidence>
<reference evidence="2 3" key="1">
    <citation type="submission" date="2019-03" db="EMBL/GenBank/DDBJ databases">
        <title>Genomic Encyclopedia of Type Strains, Phase IV (KMG-IV): sequencing the most valuable type-strain genomes for metagenomic binning, comparative biology and taxonomic classification.</title>
        <authorList>
            <person name="Goeker M."/>
        </authorList>
    </citation>
    <scope>NUCLEOTIDE SEQUENCE [LARGE SCALE GENOMIC DNA]</scope>
    <source>
        <strain evidence="2 3">DSM 21667</strain>
    </source>
</reference>
<dbReference type="OrthoDB" id="9805924at2"/>
<feature type="domain" description="N-acetyltransferase" evidence="1">
    <location>
        <begin position="1"/>
        <end position="156"/>
    </location>
</feature>
<dbReference type="InterPro" id="IPR016181">
    <property type="entry name" value="Acyl_CoA_acyltransferase"/>
</dbReference>
<sequence length="156" mass="17045">MAIAVEQPQTAADWSQARLLVEAYAASLDVDLALQNFSRELERLAQDYAPPRGTFLLARENGASLGCVGLRRHAAGVAELKRLYVLPAAQGRGVGRHLVEAVVVRARELGYRRLLLDTLPSMRAAQSLYRALGFREISAYGHNPVPGTVYFALELG</sequence>
<dbReference type="EMBL" id="SNZH01000004">
    <property type="protein sequence ID" value="TDR45743.1"/>
    <property type="molecule type" value="Genomic_DNA"/>
</dbReference>
<evidence type="ECO:0000313" key="2">
    <source>
        <dbReference type="EMBL" id="TDR45743.1"/>
    </source>
</evidence>
<dbReference type="RefSeq" id="WP_133818111.1">
    <property type="nucleotide sequence ID" value="NZ_SNZH01000004.1"/>
</dbReference>
<accession>A0A4R6Z2D3</accession>
<dbReference type="PANTHER" id="PTHR43305:SF1">
    <property type="entry name" value="FAMILY N-ACETYLTRANSFERASE, PUTATIVE (AFU_ORTHOLOGUE AFUA_2G01380)-RELATED"/>
    <property type="match status" value="1"/>
</dbReference>
<dbReference type="Proteomes" id="UP000295293">
    <property type="component" value="Unassembled WGS sequence"/>
</dbReference>
<dbReference type="InterPro" id="IPR000182">
    <property type="entry name" value="GNAT_dom"/>
</dbReference>
<dbReference type="PANTHER" id="PTHR43305">
    <property type="entry name" value="FAMILY N-ACETYLTRANSFERASE, PUTATIVE (AFU_ORTHOLOGUE AFUA_2G01380)-RELATED"/>
    <property type="match status" value="1"/>
</dbReference>
<name>A0A4R6Z2D3_9GAMM</name>
<dbReference type="AlphaFoldDB" id="A0A4R6Z2D3"/>
<dbReference type="SUPFAM" id="SSF55729">
    <property type="entry name" value="Acyl-CoA N-acyltransferases (Nat)"/>
    <property type="match status" value="1"/>
</dbReference>
<keyword evidence="3" id="KW-1185">Reference proteome</keyword>
<dbReference type="CDD" id="cd04301">
    <property type="entry name" value="NAT_SF"/>
    <property type="match status" value="1"/>
</dbReference>
<dbReference type="PROSITE" id="PS51186">
    <property type="entry name" value="GNAT"/>
    <property type="match status" value="1"/>
</dbReference>
<organism evidence="2 3">
    <name type="scientific">Tahibacter aquaticus</name>
    <dbReference type="NCBI Taxonomy" id="520092"/>
    <lineage>
        <taxon>Bacteria</taxon>
        <taxon>Pseudomonadati</taxon>
        <taxon>Pseudomonadota</taxon>
        <taxon>Gammaproteobacteria</taxon>
        <taxon>Lysobacterales</taxon>
        <taxon>Rhodanobacteraceae</taxon>
        <taxon>Tahibacter</taxon>
    </lineage>
</organism>
<comment type="caution">
    <text evidence="2">The sequence shown here is derived from an EMBL/GenBank/DDBJ whole genome shotgun (WGS) entry which is preliminary data.</text>
</comment>
<proteinExistence type="predicted"/>
<gene>
    <name evidence="2" type="ORF">DFR29_104171</name>
</gene>
<dbReference type="InterPro" id="IPR052777">
    <property type="entry name" value="Acetyltransferase_Enz"/>
</dbReference>
<dbReference type="Pfam" id="PF00583">
    <property type="entry name" value="Acetyltransf_1"/>
    <property type="match status" value="1"/>
</dbReference>
<evidence type="ECO:0000259" key="1">
    <source>
        <dbReference type="PROSITE" id="PS51186"/>
    </source>
</evidence>
<protein>
    <submittedName>
        <fullName evidence="2">Acetyltransferase (GNAT) family protein</fullName>
    </submittedName>
</protein>
<keyword evidence="2" id="KW-0808">Transferase</keyword>
<dbReference type="GO" id="GO:0016747">
    <property type="term" value="F:acyltransferase activity, transferring groups other than amino-acyl groups"/>
    <property type="evidence" value="ECO:0007669"/>
    <property type="project" value="InterPro"/>
</dbReference>